<dbReference type="InterPro" id="IPR008978">
    <property type="entry name" value="HSP20-like_chaperone"/>
</dbReference>
<dbReference type="InterPro" id="IPR017451">
    <property type="entry name" value="F-box-assoc_interact_dom"/>
</dbReference>
<feature type="domain" description="CS" evidence="5">
    <location>
        <begin position="75"/>
        <end position="164"/>
    </location>
</feature>
<comment type="similarity">
    <text evidence="1 2">Belongs to the p23/wos2 family.</text>
</comment>
<dbReference type="InterPro" id="IPR007052">
    <property type="entry name" value="CS_dom"/>
</dbReference>
<feature type="compositionally biased region" description="Basic and acidic residues" evidence="3">
    <location>
        <begin position="619"/>
        <end position="636"/>
    </location>
</feature>
<dbReference type="PANTHER" id="PTHR22932:SF22">
    <property type="entry name" value="CO-CHAPERONE PROTEIN P23"/>
    <property type="match status" value="1"/>
</dbReference>
<comment type="function">
    <text evidence="2">Acts as a co-chaperone for HSP90.</text>
</comment>
<evidence type="ECO:0000256" key="1">
    <source>
        <dbReference type="ARBA" id="ARBA00025733"/>
    </source>
</evidence>
<comment type="subunit">
    <text evidence="2">Interacts with HSP90 in an ATP-dependent manner.</text>
</comment>
<keyword evidence="7" id="KW-1185">Reference proteome</keyword>
<feature type="region of interest" description="Disordered" evidence="3">
    <location>
        <begin position="574"/>
        <end position="636"/>
    </location>
</feature>
<keyword evidence="2" id="KW-0539">Nucleus</keyword>
<evidence type="ECO:0000256" key="3">
    <source>
        <dbReference type="SAM" id="MobiDB-lite"/>
    </source>
</evidence>
<evidence type="ECO:0000256" key="4">
    <source>
        <dbReference type="SAM" id="Phobius"/>
    </source>
</evidence>
<dbReference type="Proteomes" id="UP001291926">
    <property type="component" value="Unassembled WGS sequence"/>
</dbReference>
<sequence length="636" mass="71332">MPPAWPPVPAACQPGPLPDCQGPLLGPSTLLLRGVPFVRNLTLGSLVTHFLVKVVVPIMYLVAFMFLNAVILFCSRHPEVKWAEREDKVYLTVLLPDAKNPKVNLDPEGTFTFSATAGADNNLYEIKLDLFDKVDVEESKINIGVRNIFCVLEKAEPKWWTKLLRGDEKTPHYVKVDWDKWVDEDDETGAATKVISMMRKKRAESLEIFQEPSHLKLPGVVYAIVGPIYGILCVVSMDWHVALWNPATGRMREVPPIPKQFSCIRQIGFGVEGDNYKIVIMSVGDDGFMCSHYAVYTSRNNIWRYVEKERHLENCELMELRCATTFSNGCYYWIKRIDGVPELILSFDFSTESFGVVEFPCRCSYYGGLGLYGDNDSLVLFSGPVLDEEEEEGSDSEDDGGANGAVIFIWVLNNGNWTQMFTVNCPLDLGIPLGFWNNRYLILTNWLGNELHSYDLELNESRNFRVYMDESVRAGAHRVKFYNYKESLLSRPSTLPDHGGRADKALDRGKGRKGHHGTAGMAGSLAGRGTRHPGRGPGMSGAFTYDGKAFGQGRAVGRRMGVPGAAWDKLKNQTRPLEVPEDSRGFRTSPGHSGRVYTSPGRSREFREVPHYSGRVRKKPEGNGRIREALERSTQV</sequence>
<dbReference type="SUPFAM" id="SSF50965">
    <property type="entry name" value="Galactose oxidase, central domain"/>
    <property type="match status" value="1"/>
</dbReference>
<feature type="compositionally biased region" description="Basic and acidic residues" evidence="3">
    <location>
        <begin position="498"/>
        <end position="509"/>
    </location>
</feature>
<gene>
    <name evidence="6" type="ORF">RD792_010382</name>
</gene>
<dbReference type="PROSITE" id="PS51203">
    <property type="entry name" value="CS"/>
    <property type="match status" value="1"/>
</dbReference>
<evidence type="ECO:0000256" key="2">
    <source>
        <dbReference type="RuleBase" id="RU369032"/>
    </source>
</evidence>
<keyword evidence="2" id="KW-0143">Chaperone</keyword>
<dbReference type="Pfam" id="PF07734">
    <property type="entry name" value="FBA_1"/>
    <property type="match status" value="1"/>
</dbReference>
<keyword evidence="4" id="KW-0472">Membrane</keyword>
<organism evidence="6 7">
    <name type="scientific">Penstemon davidsonii</name>
    <dbReference type="NCBI Taxonomy" id="160366"/>
    <lineage>
        <taxon>Eukaryota</taxon>
        <taxon>Viridiplantae</taxon>
        <taxon>Streptophyta</taxon>
        <taxon>Embryophyta</taxon>
        <taxon>Tracheophyta</taxon>
        <taxon>Spermatophyta</taxon>
        <taxon>Magnoliopsida</taxon>
        <taxon>eudicotyledons</taxon>
        <taxon>Gunneridae</taxon>
        <taxon>Pentapetalae</taxon>
        <taxon>asterids</taxon>
        <taxon>lamiids</taxon>
        <taxon>Lamiales</taxon>
        <taxon>Plantaginaceae</taxon>
        <taxon>Cheloneae</taxon>
        <taxon>Penstemon</taxon>
    </lineage>
</organism>
<evidence type="ECO:0000313" key="6">
    <source>
        <dbReference type="EMBL" id="KAK4483202.1"/>
    </source>
</evidence>
<dbReference type="EMBL" id="JAYDYQ010002534">
    <property type="protein sequence ID" value="KAK4483202.1"/>
    <property type="molecule type" value="Genomic_DNA"/>
</dbReference>
<evidence type="ECO:0000259" key="5">
    <source>
        <dbReference type="PROSITE" id="PS51203"/>
    </source>
</evidence>
<dbReference type="NCBIfam" id="TIGR01640">
    <property type="entry name" value="F_box_assoc_1"/>
    <property type="match status" value="1"/>
</dbReference>
<name>A0ABR0D1Q3_9LAMI</name>
<reference evidence="6 7" key="1">
    <citation type="journal article" date="2023" name="bioRxiv">
        <title>Genome report: Whole genome sequence and annotation of Penstemon davidsonii.</title>
        <authorList>
            <person name="Ostevik K.L."/>
            <person name="Alabady M."/>
            <person name="Zhang M."/>
            <person name="Rausher M.D."/>
        </authorList>
    </citation>
    <scope>NUCLEOTIDE SEQUENCE [LARGE SCALE GENOMIC DNA]</scope>
    <source>
        <strain evidence="6">DNT005</strain>
        <tissue evidence="6">Whole leaf</tissue>
    </source>
</reference>
<dbReference type="SUPFAM" id="SSF49764">
    <property type="entry name" value="HSP20-like chaperones"/>
    <property type="match status" value="1"/>
</dbReference>
<comment type="subcellular location">
    <subcellularLocation>
        <location evidence="2">Cytoplasm</location>
    </subcellularLocation>
    <subcellularLocation>
        <location evidence="2">Nucleus</location>
    </subcellularLocation>
</comment>
<keyword evidence="2" id="KW-0963">Cytoplasm</keyword>
<proteinExistence type="inferred from homology"/>
<dbReference type="InterPro" id="IPR006527">
    <property type="entry name" value="F-box-assoc_dom_typ1"/>
</dbReference>
<keyword evidence="4" id="KW-1133">Transmembrane helix</keyword>
<dbReference type="InterPro" id="IPR045250">
    <property type="entry name" value="p23-like"/>
</dbReference>
<feature type="transmembrane region" description="Helical" evidence="4">
    <location>
        <begin position="220"/>
        <end position="242"/>
    </location>
</feature>
<dbReference type="InterPro" id="IPR011043">
    <property type="entry name" value="Gal_Oxase/kelch_b-propeller"/>
</dbReference>
<dbReference type="Gene3D" id="2.60.40.790">
    <property type="match status" value="1"/>
</dbReference>
<accession>A0ABR0D1Q3</accession>
<feature type="region of interest" description="Disordered" evidence="3">
    <location>
        <begin position="492"/>
        <end position="538"/>
    </location>
</feature>
<evidence type="ECO:0000313" key="7">
    <source>
        <dbReference type="Proteomes" id="UP001291926"/>
    </source>
</evidence>
<dbReference type="CDD" id="cd06465">
    <property type="entry name" value="p23_hB-ind1_like"/>
    <property type="match status" value="1"/>
</dbReference>
<dbReference type="PANTHER" id="PTHR22932">
    <property type="entry name" value="TELOMERASE-BINDING PROTEIN P23 HSP90 CO-CHAPERONE"/>
    <property type="match status" value="1"/>
</dbReference>
<feature type="transmembrane region" description="Helical" evidence="4">
    <location>
        <begin position="50"/>
        <end position="75"/>
    </location>
</feature>
<keyword evidence="4" id="KW-0812">Transmembrane</keyword>
<comment type="caution">
    <text evidence="6">The sequence shown here is derived from an EMBL/GenBank/DDBJ whole genome shotgun (WGS) entry which is preliminary data.</text>
</comment>
<protein>
    <recommendedName>
        <fullName evidence="2">Co-chaperone protein p23</fullName>
    </recommendedName>
</protein>
<dbReference type="Pfam" id="PF04969">
    <property type="entry name" value="CS"/>
    <property type="match status" value="1"/>
</dbReference>